<feature type="compositionally biased region" description="Low complexity" evidence="1">
    <location>
        <begin position="21"/>
        <end position="45"/>
    </location>
</feature>
<evidence type="ECO:0000256" key="1">
    <source>
        <dbReference type="SAM" id="MobiDB-lite"/>
    </source>
</evidence>
<evidence type="ECO:0000313" key="3">
    <source>
        <dbReference type="Proteomes" id="UP001217838"/>
    </source>
</evidence>
<organism evidence="2 3">
    <name type="scientific">Nannocystis radixulma</name>
    <dbReference type="NCBI Taxonomy" id="2995305"/>
    <lineage>
        <taxon>Bacteria</taxon>
        <taxon>Pseudomonadati</taxon>
        <taxon>Myxococcota</taxon>
        <taxon>Polyangia</taxon>
        <taxon>Nannocystales</taxon>
        <taxon>Nannocystaceae</taxon>
        <taxon>Nannocystis</taxon>
    </lineage>
</organism>
<dbReference type="PANTHER" id="PTHR48125">
    <property type="entry name" value="LP07818P1"/>
    <property type="match status" value="1"/>
</dbReference>
<sequence length="699" mass="73695">MPRSRLSRPRSAAPVHRSAGHRPAPAASPAPRFAASDPSAVGPAGAAARAGIAGPATASSGIAPRIAAATATASRRVARLGLGLAAALIACRPQSTAPPSDTGPVAWIDVDPLQPAEIPAASRSSRAAVARLDRLLDLLDAARFTGDEGAREAMWTALGGAAMGRGPDATREAETRLLTEALALDLRTDLDDDARGFLAGAITLLSADLGLIAGSEDLSVRVAAYRNIAEDGHPRAADNARWRLYDHVRGCLAGAAAATPERRLEVAVHSLYVREDSLAGWLDDRAVHAQTPWPPPAELWGLLAAEREALAALPRWRAALTRRDRDDAVLQDTFLTALPAARDSAWDIQRVPAGTGRKDSLAPVVGIAGEDVTIDLGRPGARRGTRGSPELVRAVEAALARDGRGGVLLVAPPLLPSPALNSILRTLLDARVARVESAVREPRLTEGTGDIIAALPLEVVRPSDQGPAAQAIARARVRIHLSGRGPRIAVDGGWLDLLPGPGDLEAELARLDRAYPRERMVTLTLGDDVLYQQLQDLLRALVGGPQRRFDVVAWTPAAAPPPAELADKAVAAERRKLDVRTNLFSRTASAGLVLPAPPPGAPSSPLLPEGDQKRAEALALGFVRCLPELETPLRPGEAVDVELRFEEGRLAAVAPKPPKTKVPAPRLAAFKTCIEDEARGFRLREQQAGVTFAVRVHPS</sequence>
<dbReference type="RefSeq" id="WP_271995783.1">
    <property type="nucleotide sequence ID" value="NZ_JAQNDN010000002.1"/>
</dbReference>
<name>A0ABT5B1P7_9BACT</name>
<reference evidence="2 3" key="1">
    <citation type="submission" date="2022-11" db="EMBL/GenBank/DDBJ databases">
        <title>Minimal conservation of predation-associated metabolite biosynthetic gene clusters underscores biosynthetic potential of Myxococcota including descriptions for ten novel species: Archangium lansinium sp. nov., Myxococcus landrumus sp. nov., Nannocystis bai.</title>
        <authorList>
            <person name="Ahearne A."/>
            <person name="Stevens C."/>
            <person name="Dowd S."/>
        </authorList>
    </citation>
    <scope>NUCLEOTIDE SEQUENCE [LARGE SCALE GENOMIC DNA]</scope>
    <source>
        <strain evidence="2 3">NCELM</strain>
    </source>
</reference>
<evidence type="ECO:0000313" key="2">
    <source>
        <dbReference type="EMBL" id="MDC0667600.1"/>
    </source>
</evidence>
<keyword evidence="3" id="KW-1185">Reference proteome</keyword>
<dbReference type="PANTHER" id="PTHR48125:SF12">
    <property type="entry name" value="AT HOOK TRANSCRIPTION FACTOR FAMILY-RELATED"/>
    <property type="match status" value="1"/>
</dbReference>
<comment type="caution">
    <text evidence="2">The sequence shown here is derived from an EMBL/GenBank/DDBJ whole genome shotgun (WGS) entry which is preliminary data.</text>
</comment>
<accession>A0ABT5B1P7</accession>
<dbReference type="Proteomes" id="UP001217838">
    <property type="component" value="Unassembled WGS sequence"/>
</dbReference>
<protein>
    <submittedName>
        <fullName evidence="2">Uncharacterized protein</fullName>
    </submittedName>
</protein>
<proteinExistence type="predicted"/>
<gene>
    <name evidence="2" type="ORF">POL58_07625</name>
</gene>
<feature type="region of interest" description="Disordered" evidence="1">
    <location>
        <begin position="1"/>
        <end position="45"/>
    </location>
</feature>
<dbReference type="EMBL" id="JAQNDN010000002">
    <property type="protein sequence ID" value="MDC0667600.1"/>
    <property type="molecule type" value="Genomic_DNA"/>
</dbReference>